<organism evidence="10 11">
    <name type="scientific">Datura stramonium</name>
    <name type="common">Jimsonweed</name>
    <name type="synonym">Common thornapple</name>
    <dbReference type="NCBI Taxonomy" id="4076"/>
    <lineage>
        <taxon>Eukaryota</taxon>
        <taxon>Viridiplantae</taxon>
        <taxon>Streptophyta</taxon>
        <taxon>Embryophyta</taxon>
        <taxon>Tracheophyta</taxon>
        <taxon>Spermatophyta</taxon>
        <taxon>Magnoliopsida</taxon>
        <taxon>eudicotyledons</taxon>
        <taxon>Gunneridae</taxon>
        <taxon>Pentapetalae</taxon>
        <taxon>asterids</taxon>
        <taxon>lamiids</taxon>
        <taxon>Solanales</taxon>
        <taxon>Solanaceae</taxon>
        <taxon>Solanoideae</taxon>
        <taxon>Datureae</taxon>
        <taxon>Datura</taxon>
    </lineage>
</organism>
<keyword evidence="6 9" id="KW-0326">Glycosidase</keyword>
<evidence type="ECO:0008006" key="12">
    <source>
        <dbReference type="Google" id="ProtNLM"/>
    </source>
</evidence>
<keyword evidence="7" id="KW-0961">Cell wall biogenesis/degradation</keyword>
<dbReference type="PROSITE" id="PS00502">
    <property type="entry name" value="POLYGALACTURONASE"/>
    <property type="match status" value="1"/>
</dbReference>
<dbReference type="InterPro" id="IPR006626">
    <property type="entry name" value="PbH1"/>
</dbReference>
<dbReference type="Proteomes" id="UP000823775">
    <property type="component" value="Unassembled WGS sequence"/>
</dbReference>
<evidence type="ECO:0000256" key="3">
    <source>
        <dbReference type="ARBA" id="ARBA00022512"/>
    </source>
</evidence>
<evidence type="ECO:0000256" key="2">
    <source>
        <dbReference type="ARBA" id="ARBA00008834"/>
    </source>
</evidence>
<dbReference type="InterPro" id="IPR000743">
    <property type="entry name" value="Glyco_hydro_28"/>
</dbReference>
<evidence type="ECO:0000256" key="1">
    <source>
        <dbReference type="ARBA" id="ARBA00004191"/>
    </source>
</evidence>
<feature type="active site" evidence="8">
    <location>
        <position position="73"/>
    </location>
</feature>
<comment type="caution">
    <text evidence="10">The sequence shown here is derived from an EMBL/GenBank/DDBJ whole genome shotgun (WGS) entry which is preliminary data.</text>
</comment>
<evidence type="ECO:0000313" key="11">
    <source>
        <dbReference type="Proteomes" id="UP000823775"/>
    </source>
</evidence>
<dbReference type="InterPro" id="IPR012334">
    <property type="entry name" value="Pectin_lyas_fold"/>
</dbReference>
<keyword evidence="3" id="KW-0134">Cell wall</keyword>
<evidence type="ECO:0000256" key="4">
    <source>
        <dbReference type="ARBA" id="ARBA00022525"/>
    </source>
</evidence>
<accession>A0ABS8WUA5</accession>
<dbReference type="Gene3D" id="2.160.20.10">
    <property type="entry name" value="Single-stranded right-handed beta-helix, Pectin lyase-like"/>
    <property type="match status" value="1"/>
</dbReference>
<keyword evidence="11" id="KW-1185">Reference proteome</keyword>
<dbReference type="EMBL" id="JACEIK010011520">
    <property type="protein sequence ID" value="MCE3215746.1"/>
    <property type="molecule type" value="Genomic_DNA"/>
</dbReference>
<dbReference type="Pfam" id="PF00295">
    <property type="entry name" value="Glyco_hydro_28"/>
    <property type="match status" value="1"/>
</dbReference>
<keyword evidence="5 9" id="KW-0378">Hydrolase</keyword>
<proteinExistence type="inferred from homology"/>
<evidence type="ECO:0000313" key="10">
    <source>
        <dbReference type="EMBL" id="MCE3215746.1"/>
    </source>
</evidence>
<dbReference type="SUPFAM" id="SSF51126">
    <property type="entry name" value="Pectin lyase-like"/>
    <property type="match status" value="1"/>
</dbReference>
<evidence type="ECO:0000256" key="7">
    <source>
        <dbReference type="ARBA" id="ARBA00023316"/>
    </source>
</evidence>
<dbReference type="PANTHER" id="PTHR31375">
    <property type="match status" value="1"/>
</dbReference>
<comment type="subcellular location">
    <subcellularLocation>
        <location evidence="1">Secreted</location>
        <location evidence="1">Cell wall</location>
    </subcellularLocation>
</comment>
<name>A0ABS8WUA5_DATST</name>
<evidence type="ECO:0000256" key="6">
    <source>
        <dbReference type="ARBA" id="ARBA00023295"/>
    </source>
</evidence>
<evidence type="ECO:0000256" key="8">
    <source>
        <dbReference type="PROSITE-ProRule" id="PRU10052"/>
    </source>
</evidence>
<gene>
    <name evidence="10" type="ORF">HAX54_003337</name>
</gene>
<sequence>MFHFDVYNCKNVTFSHVNITAPDESPNTDGIHISTSSNIQVFDSNIGTGDDCISIFAGSQMINISGVTCGPGHGISIGSLGRSPNEVVKDIHVKSCTLTATQNGVRIKTFASSNVGSATTINFEDIIMNNVRNPVIIDQHYCPMPPCTGQASSVKIKDVTFNNIRGTSSSIAAVTFNCSALFPCEGINLRDINLSHNGVGGPAIALCANAQGHAAGKELPPSCLKSVLDS</sequence>
<evidence type="ECO:0000256" key="9">
    <source>
        <dbReference type="RuleBase" id="RU361169"/>
    </source>
</evidence>
<reference evidence="10 11" key="1">
    <citation type="journal article" date="2021" name="BMC Genomics">
        <title>Datura genome reveals duplications of psychoactive alkaloid biosynthetic genes and high mutation rate following tissue culture.</title>
        <authorList>
            <person name="Rajewski A."/>
            <person name="Carter-House D."/>
            <person name="Stajich J."/>
            <person name="Litt A."/>
        </authorList>
    </citation>
    <scope>NUCLEOTIDE SEQUENCE [LARGE SCALE GENOMIC DNA]</scope>
    <source>
        <strain evidence="10">AR-01</strain>
    </source>
</reference>
<dbReference type="InterPro" id="IPR011050">
    <property type="entry name" value="Pectin_lyase_fold/virulence"/>
</dbReference>
<evidence type="ECO:0000256" key="5">
    <source>
        <dbReference type="ARBA" id="ARBA00022801"/>
    </source>
</evidence>
<protein>
    <recommendedName>
        <fullName evidence="12">Polygalacturonase</fullName>
    </recommendedName>
</protein>
<keyword evidence="4" id="KW-0964">Secreted</keyword>
<dbReference type="SMART" id="SM00710">
    <property type="entry name" value="PbH1"/>
    <property type="match status" value="5"/>
</dbReference>
<comment type="similarity">
    <text evidence="2 9">Belongs to the glycosyl hydrolase 28 family.</text>
</comment>